<proteinExistence type="predicted"/>
<comment type="caution">
    <text evidence="1">The sequence shown here is derived from an EMBL/GenBank/DDBJ whole genome shotgun (WGS) entry which is preliminary data.</text>
</comment>
<keyword evidence="2" id="KW-1185">Reference proteome</keyword>
<sequence length="244" mass="26527">MYNPGYIAANPGMFLDHEWIDIRSLRQHLAVPVPCASLDASSMRPIVPDPVSVKIEAPLLPVLRASAVAVKAEPEAPGLPSRSAPIKMRVPTEGGREVLELLSDSEPDASGVESDLEVVQALKPTSRSSSIIPFDFIPGSDNTESAIFGTASSSPEDFEDLDDIVESDTFCKMKSRRFDPKHDFDNIKMGEPYTLDHLIRNAVRGFLDLIAKLIPCLGQDNDSWTVRVAGATLKLLSGFSQGDH</sequence>
<dbReference type="EMBL" id="JARKIE010000530">
    <property type="protein sequence ID" value="KAJ7629844.1"/>
    <property type="molecule type" value="Genomic_DNA"/>
</dbReference>
<protein>
    <submittedName>
        <fullName evidence="1">Uncharacterized protein</fullName>
    </submittedName>
</protein>
<dbReference type="AlphaFoldDB" id="A0AAD7FNV5"/>
<name>A0AAD7FNV5_MYCRO</name>
<organism evidence="1 2">
    <name type="scientific">Mycena rosella</name>
    <name type="common">Pink bonnet</name>
    <name type="synonym">Agaricus rosellus</name>
    <dbReference type="NCBI Taxonomy" id="1033263"/>
    <lineage>
        <taxon>Eukaryota</taxon>
        <taxon>Fungi</taxon>
        <taxon>Dikarya</taxon>
        <taxon>Basidiomycota</taxon>
        <taxon>Agaricomycotina</taxon>
        <taxon>Agaricomycetes</taxon>
        <taxon>Agaricomycetidae</taxon>
        <taxon>Agaricales</taxon>
        <taxon>Marasmiineae</taxon>
        <taxon>Mycenaceae</taxon>
        <taxon>Mycena</taxon>
    </lineage>
</organism>
<accession>A0AAD7FNV5</accession>
<evidence type="ECO:0000313" key="1">
    <source>
        <dbReference type="EMBL" id="KAJ7629844.1"/>
    </source>
</evidence>
<reference evidence="1" key="1">
    <citation type="submission" date="2023-03" db="EMBL/GenBank/DDBJ databases">
        <title>Massive genome expansion in bonnet fungi (Mycena s.s.) driven by repeated elements and novel gene families across ecological guilds.</title>
        <authorList>
            <consortium name="Lawrence Berkeley National Laboratory"/>
            <person name="Harder C.B."/>
            <person name="Miyauchi S."/>
            <person name="Viragh M."/>
            <person name="Kuo A."/>
            <person name="Thoen E."/>
            <person name="Andreopoulos B."/>
            <person name="Lu D."/>
            <person name="Skrede I."/>
            <person name="Drula E."/>
            <person name="Henrissat B."/>
            <person name="Morin E."/>
            <person name="Kohler A."/>
            <person name="Barry K."/>
            <person name="LaButti K."/>
            <person name="Morin E."/>
            <person name="Salamov A."/>
            <person name="Lipzen A."/>
            <person name="Mereny Z."/>
            <person name="Hegedus B."/>
            <person name="Baldrian P."/>
            <person name="Stursova M."/>
            <person name="Weitz H."/>
            <person name="Taylor A."/>
            <person name="Grigoriev I.V."/>
            <person name="Nagy L.G."/>
            <person name="Martin F."/>
            <person name="Kauserud H."/>
        </authorList>
    </citation>
    <scope>NUCLEOTIDE SEQUENCE</scope>
    <source>
        <strain evidence="1">CBHHK067</strain>
    </source>
</reference>
<evidence type="ECO:0000313" key="2">
    <source>
        <dbReference type="Proteomes" id="UP001221757"/>
    </source>
</evidence>
<dbReference type="Proteomes" id="UP001221757">
    <property type="component" value="Unassembled WGS sequence"/>
</dbReference>
<gene>
    <name evidence="1" type="ORF">B0H17DRAFT_1150437</name>
</gene>